<dbReference type="Gene3D" id="3.40.50.170">
    <property type="entry name" value="Formyl transferase, N-terminal domain"/>
    <property type="match status" value="1"/>
</dbReference>
<dbReference type="GO" id="GO:0004644">
    <property type="term" value="F:phosphoribosylglycinamide formyltransferase activity"/>
    <property type="evidence" value="ECO:0007669"/>
    <property type="project" value="UniProtKB-UniRule"/>
</dbReference>
<dbReference type="GO" id="GO:0005829">
    <property type="term" value="C:cytosol"/>
    <property type="evidence" value="ECO:0007669"/>
    <property type="project" value="TreeGrafter"/>
</dbReference>
<gene>
    <name evidence="4 6" type="primary">purN</name>
    <name evidence="6" type="ORF">NCTC13150_01600</name>
</gene>
<dbReference type="InterPro" id="IPR004607">
    <property type="entry name" value="GART"/>
</dbReference>
<feature type="domain" description="Formyl transferase N-terminal" evidence="5">
    <location>
        <begin position="5"/>
        <end position="180"/>
    </location>
</feature>
<feature type="site" description="Raises pKa of active site His" evidence="4">
    <location>
        <position position="143"/>
    </location>
</feature>
<dbReference type="RefSeq" id="WP_034439967.1">
    <property type="nucleotide sequence ID" value="NZ_CAACYI010000001.1"/>
</dbReference>
<dbReference type="HAMAP" id="MF_01930">
    <property type="entry name" value="PurN"/>
    <property type="match status" value="1"/>
</dbReference>
<dbReference type="Proteomes" id="UP000377798">
    <property type="component" value="Unassembled WGS sequence"/>
</dbReference>
<comment type="similarity">
    <text evidence="4">Belongs to the GART family.</text>
</comment>
<keyword evidence="3 4" id="KW-0658">Purine biosynthesis</keyword>
<evidence type="ECO:0000256" key="4">
    <source>
        <dbReference type="HAMAP-Rule" id="MF_01930"/>
    </source>
</evidence>
<dbReference type="UniPathway" id="UPA00074">
    <property type="reaction ID" value="UER00126"/>
</dbReference>
<comment type="function">
    <text evidence="4">Catalyzes the transfer of a formyl group from 10-formyltetrahydrofolate to 5-phospho-ribosyl-glycinamide (GAR), producing 5-phospho-ribosyl-N-formylglycinamide (FGAR) and tetrahydrofolate.</text>
</comment>
<dbReference type="CDD" id="cd08645">
    <property type="entry name" value="FMT_core_GART"/>
    <property type="match status" value="1"/>
</dbReference>
<dbReference type="InterPro" id="IPR036477">
    <property type="entry name" value="Formyl_transf_N_sf"/>
</dbReference>
<evidence type="ECO:0000256" key="3">
    <source>
        <dbReference type="ARBA" id="ARBA00022755"/>
    </source>
</evidence>
<feature type="active site" description="Proton donor" evidence="4">
    <location>
        <position position="102"/>
    </location>
</feature>
<comment type="catalytic activity">
    <reaction evidence="4">
        <text>N(1)-(5-phospho-beta-D-ribosyl)glycinamide + (6R)-10-formyltetrahydrofolate = N(2)-formyl-N(1)-(5-phospho-beta-D-ribosyl)glycinamide + (6S)-5,6,7,8-tetrahydrofolate + H(+)</text>
        <dbReference type="Rhea" id="RHEA:15053"/>
        <dbReference type="ChEBI" id="CHEBI:15378"/>
        <dbReference type="ChEBI" id="CHEBI:57453"/>
        <dbReference type="ChEBI" id="CHEBI:143788"/>
        <dbReference type="ChEBI" id="CHEBI:147286"/>
        <dbReference type="ChEBI" id="CHEBI:195366"/>
        <dbReference type="EC" id="2.1.2.2"/>
    </reaction>
</comment>
<keyword evidence="2 4" id="KW-0808">Transferase</keyword>
<dbReference type="EMBL" id="CAACYI010000001">
    <property type="protein sequence ID" value="VFB17022.1"/>
    <property type="molecule type" value="Genomic_DNA"/>
</dbReference>
<keyword evidence="7" id="KW-1185">Reference proteome</keyword>
<accession>A0A8H2QYL1</accession>
<dbReference type="InterPro" id="IPR002376">
    <property type="entry name" value="Formyl_transf_N"/>
</dbReference>
<comment type="caution">
    <text evidence="6">The sequence shown here is derived from an EMBL/GenBank/DDBJ whole genome shotgun (WGS) entry which is preliminary data.</text>
</comment>
<feature type="binding site" evidence="4">
    <location>
        <begin position="14"/>
        <end position="16"/>
    </location>
    <ligand>
        <name>N(1)-(5-phospho-beta-D-ribosyl)glycinamide</name>
        <dbReference type="ChEBI" id="CHEBI:143788"/>
    </ligand>
</feature>
<reference evidence="6 7" key="1">
    <citation type="submission" date="2019-02" db="EMBL/GenBank/DDBJ databases">
        <authorList>
            <consortium name="Pathogen Informatics"/>
        </authorList>
    </citation>
    <scope>NUCLEOTIDE SEQUENCE [LARGE SCALE GENOMIC DNA]</scope>
    <source>
        <strain evidence="6 7">3012STDY7089603</strain>
    </source>
</reference>
<organism evidence="6 7">
    <name type="scientific">Urinicoccus massiliensis</name>
    <dbReference type="NCBI Taxonomy" id="1723382"/>
    <lineage>
        <taxon>Bacteria</taxon>
        <taxon>Bacillati</taxon>
        <taxon>Bacillota</taxon>
        <taxon>Tissierellia</taxon>
        <taxon>Tissierellales</taxon>
        <taxon>Peptoniphilaceae</taxon>
        <taxon>Urinicoccus</taxon>
    </lineage>
</organism>
<name>A0A8H2QYL1_9FIRM</name>
<comment type="pathway">
    <text evidence="1 4">Purine metabolism; IMP biosynthesis via de novo pathway; N(2)-formyl-N(1)-(5-phospho-D-ribosyl)glycinamide from N(1)-(5-phospho-D-ribosyl)glycinamide (10-formyl THF route): step 1/1.</text>
</comment>
<feature type="binding site" evidence="4">
    <location>
        <position position="60"/>
    </location>
    <ligand>
        <name>(6R)-10-formyltetrahydrofolate</name>
        <dbReference type="ChEBI" id="CHEBI:195366"/>
    </ligand>
</feature>
<dbReference type="NCBIfam" id="TIGR00639">
    <property type="entry name" value="PurN"/>
    <property type="match status" value="1"/>
</dbReference>
<protein>
    <recommendedName>
        <fullName evidence="4">Phosphoribosylglycinamide formyltransferase</fullName>
        <ecNumber evidence="4">2.1.2.2</ecNumber>
    </recommendedName>
    <alternativeName>
        <fullName evidence="4">5'-phosphoribosylglycinamide transformylase</fullName>
    </alternativeName>
    <alternativeName>
        <fullName evidence="4">GAR transformylase</fullName>
        <shortName evidence="4">GART</shortName>
    </alternativeName>
</protein>
<proteinExistence type="inferred from homology"/>
<sequence length="186" mass="20583">MRTYKIAVFVSGSGTNFQSILDAMDRGDFQSQVLLCHSNKEDAYGLERAKKHGIDCLVSRNDDEILQALESRGIDLIVLAGYLRILSDYFLENFKGLILNIHPSLLPKYGGMGMYGIHVHEAVYAHGERESGATVHLVTGVVDGGQIILQESTGIEDCHSPEEIQAKVLKIEHRLLPKAIAHLEEV</sequence>
<dbReference type="SUPFAM" id="SSF53328">
    <property type="entry name" value="Formyltransferase"/>
    <property type="match status" value="1"/>
</dbReference>
<evidence type="ECO:0000313" key="7">
    <source>
        <dbReference type="Proteomes" id="UP000377798"/>
    </source>
</evidence>
<evidence type="ECO:0000259" key="5">
    <source>
        <dbReference type="Pfam" id="PF00551"/>
    </source>
</evidence>
<dbReference type="PANTHER" id="PTHR43369">
    <property type="entry name" value="PHOSPHORIBOSYLGLYCINAMIDE FORMYLTRANSFERASE"/>
    <property type="match status" value="1"/>
</dbReference>
<dbReference type="EC" id="2.1.2.2" evidence="4"/>
<dbReference type="GO" id="GO:0006189">
    <property type="term" value="P:'de novo' IMP biosynthetic process"/>
    <property type="evidence" value="ECO:0007669"/>
    <property type="project" value="UniProtKB-UniRule"/>
</dbReference>
<feature type="binding site" evidence="4">
    <location>
        <begin position="83"/>
        <end position="86"/>
    </location>
    <ligand>
        <name>(6R)-10-formyltetrahydrofolate</name>
        <dbReference type="ChEBI" id="CHEBI:195366"/>
    </ligand>
</feature>
<dbReference type="Pfam" id="PF00551">
    <property type="entry name" value="Formyl_trans_N"/>
    <property type="match status" value="1"/>
</dbReference>
<evidence type="ECO:0000256" key="2">
    <source>
        <dbReference type="ARBA" id="ARBA00022679"/>
    </source>
</evidence>
<dbReference type="PANTHER" id="PTHR43369:SF2">
    <property type="entry name" value="PHOSPHORIBOSYLGLYCINAMIDE FORMYLTRANSFERASE"/>
    <property type="match status" value="1"/>
</dbReference>
<dbReference type="AlphaFoldDB" id="A0A8H2QYL1"/>
<feature type="binding site" evidence="4">
    <location>
        <position position="100"/>
    </location>
    <ligand>
        <name>(6R)-10-formyltetrahydrofolate</name>
        <dbReference type="ChEBI" id="CHEBI:195366"/>
    </ligand>
</feature>
<evidence type="ECO:0000256" key="1">
    <source>
        <dbReference type="ARBA" id="ARBA00005054"/>
    </source>
</evidence>
<evidence type="ECO:0000313" key="6">
    <source>
        <dbReference type="EMBL" id="VFB17022.1"/>
    </source>
</evidence>